<accession>A0ABP9RM23</accession>
<sequence length="329" mass="36079">MRASRLLSTLLLLQARGRLTAQQLADELEVSVRTVYRDMESLAAAGVPLYGDSGHDGGYRLVDGYRTRLTGLTRDEAQALFLTGLPGAAADLGLGTVLATAQLKLLAALPDELRDRAGALRQRFHLDTSGWYAAADPTPHLAAVVEAVWHQHRVRIRYRRWKAPQEVTRTLTPYGVVLKAGRWYLVAGQPESVHTYRVSQILRIRVLEDHFDRPPGFDLAAHWACYLDEFDARRYQGEAVLRLSPEILRRLPDLMEPALVRAARDSAGPPGPDGRVQVVIPIESVTHAAGTVLRLGADAEVLAPAELRALIAQTVTALAETYRGAPGPT</sequence>
<evidence type="ECO:0000256" key="2">
    <source>
        <dbReference type="ARBA" id="ARBA00023163"/>
    </source>
</evidence>
<dbReference type="InterPro" id="IPR036390">
    <property type="entry name" value="WH_DNA-bd_sf"/>
</dbReference>
<keyword evidence="5" id="KW-1185">Reference proteome</keyword>
<comment type="caution">
    <text evidence="4">The sequence shown here is derived from an EMBL/GenBank/DDBJ whole genome shotgun (WGS) entry which is preliminary data.</text>
</comment>
<dbReference type="Pfam" id="PF08279">
    <property type="entry name" value="HTH_11"/>
    <property type="match status" value="1"/>
</dbReference>
<dbReference type="Pfam" id="PF25583">
    <property type="entry name" value="WCX"/>
    <property type="match status" value="1"/>
</dbReference>
<dbReference type="InterPro" id="IPR057727">
    <property type="entry name" value="WCX_dom"/>
</dbReference>
<dbReference type="SUPFAM" id="SSF46785">
    <property type="entry name" value="Winged helix' DNA-binding domain"/>
    <property type="match status" value="1"/>
</dbReference>
<dbReference type="InterPro" id="IPR001034">
    <property type="entry name" value="DeoR_HTH"/>
</dbReference>
<dbReference type="Proteomes" id="UP001501570">
    <property type="component" value="Unassembled WGS sequence"/>
</dbReference>
<dbReference type="PIRSF" id="PIRSF016838">
    <property type="entry name" value="PafC"/>
    <property type="match status" value="1"/>
</dbReference>
<organism evidence="4 5">
    <name type="scientific">Rugosimonospora acidiphila</name>
    <dbReference type="NCBI Taxonomy" id="556531"/>
    <lineage>
        <taxon>Bacteria</taxon>
        <taxon>Bacillati</taxon>
        <taxon>Actinomycetota</taxon>
        <taxon>Actinomycetes</taxon>
        <taxon>Micromonosporales</taxon>
        <taxon>Micromonosporaceae</taxon>
        <taxon>Rugosimonospora</taxon>
    </lineage>
</organism>
<evidence type="ECO:0000313" key="5">
    <source>
        <dbReference type="Proteomes" id="UP001501570"/>
    </source>
</evidence>
<dbReference type="Gene3D" id="1.10.10.10">
    <property type="entry name" value="Winged helix-like DNA-binding domain superfamily/Winged helix DNA-binding domain"/>
    <property type="match status" value="1"/>
</dbReference>
<dbReference type="EMBL" id="BAABJQ010000003">
    <property type="protein sequence ID" value="GAA5180899.1"/>
    <property type="molecule type" value="Genomic_DNA"/>
</dbReference>
<dbReference type="PANTHER" id="PTHR34580">
    <property type="match status" value="1"/>
</dbReference>
<dbReference type="InterPro" id="IPR036388">
    <property type="entry name" value="WH-like_DNA-bd_sf"/>
</dbReference>
<dbReference type="Pfam" id="PF13280">
    <property type="entry name" value="WYL"/>
    <property type="match status" value="1"/>
</dbReference>
<evidence type="ECO:0000256" key="1">
    <source>
        <dbReference type="ARBA" id="ARBA00023015"/>
    </source>
</evidence>
<evidence type="ECO:0000313" key="4">
    <source>
        <dbReference type="EMBL" id="GAA5180899.1"/>
    </source>
</evidence>
<dbReference type="InterPro" id="IPR013196">
    <property type="entry name" value="HTH_11"/>
</dbReference>
<reference evidence="5" key="1">
    <citation type="journal article" date="2019" name="Int. J. Syst. Evol. Microbiol.">
        <title>The Global Catalogue of Microorganisms (GCM) 10K type strain sequencing project: providing services to taxonomists for standard genome sequencing and annotation.</title>
        <authorList>
            <consortium name="The Broad Institute Genomics Platform"/>
            <consortium name="The Broad Institute Genome Sequencing Center for Infectious Disease"/>
            <person name="Wu L."/>
            <person name="Ma J."/>
        </authorList>
    </citation>
    <scope>NUCLEOTIDE SEQUENCE [LARGE SCALE GENOMIC DNA]</scope>
    <source>
        <strain evidence="5">JCM 18304</strain>
    </source>
</reference>
<keyword evidence="1" id="KW-0805">Transcription regulation</keyword>
<dbReference type="InterPro" id="IPR051534">
    <property type="entry name" value="CBASS_pafABC_assoc_protein"/>
</dbReference>
<gene>
    <name evidence="4" type="ORF">GCM10023322_14250</name>
</gene>
<keyword evidence="2" id="KW-0804">Transcription</keyword>
<proteinExistence type="predicted"/>
<dbReference type="PANTHER" id="PTHR34580:SF1">
    <property type="entry name" value="PROTEIN PAFC"/>
    <property type="match status" value="1"/>
</dbReference>
<dbReference type="RefSeq" id="WP_345627223.1">
    <property type="nucleotide sequence ID" value="NZ_BAABJQ010000003.1"/>
</dbReference>
<dbReference type="PROSITE" id="PS52050">
    <property type="entry name" value="WYL"/>
    <property type="match status" value="1"/>
</dbReference>
<name>A0ABP9RM23_9ACTN</name>
<dbReference type="PROSITE" id="PS51000">
    <property type="entry name" value="HTH_DEOR_2"/>
    <property type="match status" value="1"/>
</dbReference>
<dbReference type="InterPro" id="IPR028349">
    <property type="entry name" value="PafC-like"/>
</dbReference>
<evidence type="ECO:0000259" key="3">
    <source>
        <dbReference type="PROSITE" id="PS51000"/>
    </source>
</evidence>
<dbReference type="InterPro" id="IPR026881">
    <property type="entry name" value="WYL_dom"/>
</dbReference>
<feature type="domain" description="HTH deoR-type" evidence="3">
    <location>
        <begin position="2"/>
        <end position="57"/>
    </location>
</feature>
<protein>
    <submittedName>
        <fullName evidence="4">WYL domain-containing protein</fullName>
    </submittedName>
</protein>